<dbReference type="EMBL" id="ML210203">
    <property type="protein sequence ID" value="TFK24289.1"/>
    <property type="molecule type" value="Genomic_DNA"/>
</dbReference>
<evidence type="ECO:0000313" key="3">
    <source>
        <dbReference type="Proteomes" id="UP000307440"/>
    </source>
</evidence>
<sequence length="318" mass="35227">MTLCSQTDALKRHHTSVHKDVLDGTTSGTENAPTTISKRRASRDSKSASKQQEMAAAMTAQPVTQANRGKYYRQHTEDNSPPRSTPFARSKTPTWPQPSISNPNYTPSPYYRKSAMMAKIDRPFQTPLPHRFSSVSGERSSHSSSTSSSSSARSESMPLPSPIAITGERSTTPTIISHTISFPLMGEDTDDLIVTGHELDIALQAVIKYAAVAEAFRVAPDEPHDMLIDSSRSSCLNLSSHFVRDGDNSDDRESSLPMEDLVHDYDSNFDEDRQDEYNDNRKLQYGGQNTDWRTVVAASRGHIHDSGDAFDPTEMFIL</sequence>
<proteinExistence type="predicted"/>
<evidence type="ECO:0000313" key="2">
    <source>
        <dbReference type="EMBL" id="TFK24289.1"/>
    </source>
</evidence>
<feature type="compositionally biased region" description="Polar residues" evidence="1">
    <location>
        <begin position="24"/>
        <end position="36"/>
    </location>
</feature>
<reference evidence="2 3" key="1">
    <citation type="journal article" date="2019" name="Nat. Ecol. Evol.">
        <title>Megaphylogeny resolves global patterns of mushroom evolution.</title>
        <authorList>
            <person name="Varga T."/>
            <person name="Krizsan K."/>
            <person name="Foldi C."/>
            <person name="Dima B."/>
            <person name="Sanchez-Garcia M."/>
            <person name="Sanchez-Ramirez S."/>
            <person name="Szollosi G.J."/>
            <person name="Szarkandi J.G."/>
            <person name="Papp V."/>
            <person name="Albert L."/>
            <person name="Andreopoulos W."/>
            <person name="Angelini C."/>
            <person name="Antonin V."/>
            <person name="Barry K.W."/>
            <person name="Bougher N.L."/>
            <person name="Buchanan P."/>
            <person name="Buyck B."/>
            <person name="Bense V."/>
            <person name="Catcheside P."/>
            <person name="Chovatia M."/>
            <person name="Cooper J."/>
            <person name="Damon W."/>
            <person name="Desjardin D."/>
            <person name="Finy P."/>
            <person name="Geml J."/>
            <person name="Haridas S."/>
            <person name="Hughes K."/>
            <person name="Justo A."/>
            <person name="Karasinski D."/>
            <person name="Kautmanova I."/>
            <person name="Kiss B."/>
            <person name="Kocsube S."/>
            <person name="Kotiranta H."/>
            <person name="LaButti K.M."/>
            <person name="Lechner B.E."/>
            <person name="Liimatainen K."/>
            <person name="Lipzen A."/>
            <person name="Lukacs Z."/>
            <person name="Mihaltcheva S."/>
            <person name="Morgado L.N."/>
            <person name="Niskanen T."/>
            <person name="Noordeloos M.E."/>
            <person name="Ohm R.A."/>
            <person name="Ortiz-Santana B."/>
            <person name="Ovrebo C."/>
            <person name="Racz N."/>
            <person name="Riley R."/>
            <person name="Savchenko A."/>
            <person name="Shiryaev A."/>
            <person name="Soop K."/>
            <person name="Spirin V."/>
            <person name="Szebenyi C."/>
            <person name="Tomsovsky M."/>
            <person name="Tulloss R.E."/>
            <person name="Uehling J."/>
            <person name="Grigoriev I.V."/>
            <person name="Vagvolgyi C."/>
            <person name="Papp T."/>
            <person name="Martin F.M."/>
            <person name="Miettinen O."/>
            <person name="Hibbett D.S."/>
            <person name="Nagy L.G."/>
        </authorList>
    </citation>
    <scope>NUCLEOTIDE SEQUENCE [LARGE SCALE GENOMIC DNA]</scope>
    <source>
        <strain evidence="2 3">CBS 121175</strain>
    </source>
</reference>
<accession>A0A5C3KUH0</accession>
<dbReference type="AlphaFoldDB" id="A0A5C3KUH0"/>
<organism evidence="2 3">
    <name type="scientific">Coprinopsis marcescibilis</name>
    <name type="common">Agaric fungus</name>
    <name type="synonym">Psathyrella marcescibilis</name>
    <dbReference type="NCBI Taxonomy" id="230819"/>
    <lineage>
        <taxon>Eukaryota</taxon>
        <taxon>Fungi</taxon>
        <taxon>Dikarya</taxon>
        <taxon>Basidiomycota</taxon>
        <taxon>Agaricomycotina</taxon>
        <taxon>Agaricomycetes</taxon>
        <taxon>Agaricomycetidae</taxon>
        <taxon>Agaricales</taxon>
        <taxon>Agaricineae</taxon>
        <taxon>Psathyrellaceae</taxon>
        <taxon>Coprinopsis</taxon>
    </lineage>
</organism>
<feature type="region of interest" description="Disordered" evidence="1">
    <location>
        <begin position="125"/>
        <end position="172"/>
    </location>
</feature>
<feature type="compositionally biased region" description="Low complexity" evidence="1">
    <location>
        <begin position="133"/>
        <end position="156"/>
    </location>
</feature>
<feature type="region of interest" description="Disordered" evidence="1">
    <location>
        <begin position="1"/>
        <end position="107"/>
    </location>
</feature>
<name>A0A5C3KUH0_COPMA</name>
<protein>
    <submittedName>
        <fullName evidence="2">Uncharacterized protein</fullName>
    </submittedName>
</protein>
<dbReference type="Proteomes" id="UP000307440">
    <property type="component" value="Unassembled WGS sequence"/>
</dbReference>
<evidence type="ECO:0000256" key="1">
    <source>
        <dbReference type="SAM" id="MobiDB-lite"/>
    </source>
</evidence>
<gene>
    <name evidence="2" type="ORF">FA15DRAFT_422016</name>
</gene>
<keyword evidence="3" id="KW-1185">Reference proteome</keyword>
<feature type="compositionally biased region" description="Polar residues" evidence="1">
    <location>
        <begin position="91"/>
        <end position="107"/>
    </location>
</feature>